<sequence length="87" mass="9579">MANIATPAWPNSPNPPMGQPEKKRVRVKLDTVSDIKAEAAKLYRLCRSGEVDPSEAGKLAYLLQIVAKLTETSDLEARLAELETERS</sequence>
<proteinExistence type="predicted"/>
<feature type="region of interest" description="Disordered" evidence="1">
    <location>
        <begin position="1"/>
        <end position="24"/>
    </location>
</feature>
<protein>
    <submittedName>
        <fullName evidence="2">Uncharacterized protein</fullName>
    </submittedName>
</protein>
<dbReference type="AlphaFoldDB" id="A0A3S3LPD4"/>
<dbReference type="EMBL" id="SAVA01000002">
    <property type="protein sequence ID" value="RWR54029.1"/>
    <property type="molecule type" value="Genomic_DNA"/>
</dbReference>
<name>A0A3S3LPD4_9RHOB</name>
<evidence type="ECO:0000313" key="2">
    <source>
        <dbReference type="EMBL" id="RWR54029.1"/>
    </source>
</evidence>
<gene>
    <name evidence="2" type="ORF">EOW66_05300</name>
</gene>
<accession>A0A3S3LPD4</accession>
<evidence type="ECO:0000313" key="3">
    <source>
        <dbReference type="Proteomes" id="UP000288071"/>
    </source>
</evidence>
<reference evidence="2 3" key="1">
    <citation type="submission" date="2019-01" db="EMBL/GenBank/DDBJ databases">
        <title>Sinorhodobacter populi sp. nov. isolated from the symptomatic bark tissue of Populus euramericana canker.</title>
        <authorList>
            <person name="Xu G."/>
        </authorList>
    </citation>
    <scope>NUCLEOTIDE SEQUENCE [LARGE SCALE GENOMIC DNA]</scope>
    <source>
        <strain evidence="2 3">CGMCC 1.12963</strain>
    </source>
</reference>
<dbReference type="RefSeq" id="WP_128155397.1">
    <property type="nucleotide sequence ID" value="NZ_JBHSOM010000016.1"/>
</dbReference>
<reference evidence="3" key="2">
    <citation type="submission" date="2019-01" db="EMBL/GenBank/DDBJ databases">
        <title>Sinorhodobacter populi sp. nov. isolated from the symptomatic bark tissue of Populus euramericana canker.</title>
        <authorList>
            <person name="Li Y."/>
        </authorList>
    </citation>
    <scope>NUCLEOTIDE SEQUENCE [LARGE SCALE GENOMIC DNA]</scope>
    <source>
        <strain evidence="3">CGMCC 1.12963</strain>
    </source>
</reference>
<keyword evidence="3" id="KW-1185">Reference proteome</keyword>
<evidence type="ECO:0000256" key="1">
    <source>
        <dbReference type="SAM" id="MobiDB-lite"/>
    </source>
</evidence>
<dbReference type="Proteomes" id="UP000288071">
    <property type="component" value="Unassembled WGS sequence"/>
</dbReference>
<comment type="caution">
    <text evidence="2">The sequence shown here is derived from an EMBL/GenBank/DDBJ whole genome shotgun (WGS) entry which is preliminary data.</text>
</comment>
<organism evidence="2 3">
    <name type="scientific">Paenirhodobacter huangdaonensis</name>
    <dbReference type="NCBI Taxonomy" id="2501515"/>
    <lineage>
        <taxon>Bacteria</taxon>
        <taxon>Pseudomonadati</taxon>
        <taxon>Pseudomonadota</taxon>
        <taxon>Alphaproteobacteria</taxon>
        <taxon>Rhodobacterales</taxon>
        <taxon>Rhodobacter group</taxon>
        <taxon>Paenirhodobacter</taxon>
    </lineage>
</organism>